<dbReference type="Gene3D" id="3.90.226.10">
    <property type="entry name" value="2-enoyl-CoA Hydratase, Chain A, domain 1"/>
    <property type="match status" value="1"/>
</dbReference>
<dbReference type="PANTHER" id="PTHR11941:SF54">
    <property type="entry name" value="ENOYL-COA HYDRATASE, MITOCHONDRIAL"/>
    <property type="match status" value="1"/>
</dbReference>
<dbReference type="AlphaFoldDB" id="A0A286GVL2"/>
<keyword evidence="2" id="KW-0456">Lyase</keyword>
<gene>
    <name evidence="4" type="ORF">SAMN05421508_10972</name>
</gene>
<dbReference type="OrthoDB" id="9795613at2"/>
<sequence>MAEPAVLRETLDGGVALLRLNRPEARNALSPALREELAAHFTALAADESVRAVVLTGGPDVFAAGADIKAMAEASPTDMMLRASERLWAPVKDFPKPLVAAVNGWALGGGCELAMHADVIVAGEGAKFGQPEIKVGIMPGAGGTQRLVRAVGKFKAMKILLTGEPVSAAEAEAMGLATEVVPDDRTLDRAVEIATGIARLPPLAARKIKEAVLAGADQTLEAGLLIERQAFQLLFDTADQKEGMAAFIEKRRPTFTGR</sequence>
<comment type="similarity">
    <text evidence="1 3">Belongs to the enoyl-CoA hydratase/isomerase family.</text>
</comment>
<dbReference type="GO" id="GO:0006635">
    <property type="term" value="P:fatty acid beta-oxidation"/>
    <property type="evidence" value="ECO:0007669"/>
    <property type="project" value="TreeGrafter"/>
</dbReference>
<dbReference type="SUPFAM" id="SSF52096">
    <property type="entry name" value="ClpP/crotonase"/>
    <property type="match status" value="1"/>
</dbReference>
<evidence type="ECO:0000313" key="5">
    <source>
        <dbReference type="Proteomes" id="UP000219621"/>
    </source>
</evidence>
<reference evidence="4 5" key="1">
    <citation type="submission" date="2017-09" db="EMBL/GenBank/DDBJ databases">
        <authorList>
            <person name="Ehlers B."/>
            <person name="Leendertz F.H."/>
        </authorList>
    </citation>
    <scope>NUCLEOTIDE SEQUENCE [LARGE SCALE GENOMIC DNA]</scope>
    <source>
        <strain evidence="4 5">USBA 140</strain>
    </source>
</reference>
<dbReference type="InterPro" id="IPR029045">
    <property type="entry name" value="ClpP/crotonase-like_dom_sf"/>
</dbReference>
<dbReference type="EMBL" id="OCNJ01000009">
    <property type="protein sequence ID" value="SOD99578.1"/>
    <property type="molecule type" value="Genomic_DNA"/>
</dbReference>
<dbReference type="NCBIfam" id="NF006007">
    <property type="entry name" value="PRK08138.1"/>
    <property type="match status" value="1"/>
</dbReference>
<dbReference type="GO" id="GO:0016836">
    <property type="term" value="F:hydro-lyase activity"/>
    <property type="evidence" value="ECO:0007669"/>
    <property type="project" value="UniProtKB-ARBA"/>
</dbReference>
<protein>
    <submittedName>
        <fullName evidence="4">Short chain enoyl-CoA hydratase</fullName>
    </submittedName>
</protein>
<accession>A0A286GVL2</accession>
<dbReference type="RefSeq" id="WP_097280737.1">
    <property type="nucleotide sequence ID" value="NZ_OCNJ01000009.1"/>
</dbReference>
<evidence type="ECO:0000256" key="3">
    <source>
        <dbReference type="RuleBase" id="RU003707"/>
    </source>
</evidence>
<dbReference type="Pfam" id="PF00378">
    <property type="entry name" value="ECH_1"/>
    <property type="match status" value="1"/>
</dbReference>
<dbReference type="PANTHER" id="PTHR11941">
    <property type="entry name" value="ENOYL-COA HYDRATASE-RELATED"/>
    <property type="match status" value="1"/>
</dbReference>
<dbReference type="InterPro" id="IPR018376">
    <property type="entry name" value="Enoyl-CoA_hyd/isom_CS"/>
</dbReference>
<proteinExistence type="inferred from homology"/>
<dbReference type="PROSITE" id="PS00166">
    <property type="entry name" value="ENOYL_COA_HYDRATASE"/>
    <property type="match status" value="1"/>
</dbReference>
<name>A0A286GVL2_9PROT</name>
<evidence type="ECO:0000256" key="2">
    <source>
        <dbReference type="ARBA" id="ARBA00023239"/>
    </source>
</evidence>
<dbReference type="Proteomes" id="UP000219621">
    <property type="component" value="Unassembled WGS sequence"/>
</dbReference>
<dbReference type="InterPro" id="IPR001753">
    <property type="entry name" value="Enoyl-CoA_hydra/iso"/>
</dbReference>
<dbReference type="FunFam" id="1.10.12.10:FF:000001">
    <property type="entry name" value="Probable enoyl-CoA hydratase, mitochondrial"/>
    <property type="match status" value="1"/>
</dbReference>
<dbReference type="FunFam" id="3.90.226.10:FF:000009">
    <property type="entry name" value="Carnitinyl-CoA dehydratase"/>
    <property type="match status" value="1"/>
</dbReference>
<keyword evidence="5" id="KW-1185">Reference proteome</keyword>
<evidence type="ECO:0000313" key="4">
    <source>
        <dbReference type="EMBL" id="SOD99578.1"/>
    </source>
</evidence>
<evidence type="ECO:0000256" key="1">
    <source>
        <dbReference type="ARBA" id="ARBA00005254"/>
    </source>
</evidence>
<dbReference type="CDD" id="cd06558">
    <property type="entry name" value="crotonase-like"/>
    <property type="match status" value="1"/>
</dbReference>
<dbReference type="Gene3D" id="1.10.12.10">
    <property type="entry name" value="Lyase 2-enoyl-coa Hydratase, Chain A, domain 2"/>
    <property type="match status" value="1"/>
</dbReference>
<organism evidence="4 5">
    <name type="scientific">Caenispirillum bisanense</name>
    <dbReference type="NCBI Taxonomy" id="414052"/>
    <lineage>
        <taxon>Bacteria</taxon>
        <taxon>Pseudomonadati</taxon>
        <taxon>Pseudomonadota</taxon>
        <taxon>Alphaproteobacteria</taxon>
        <taxon>Rhodospirillales</taxon>
        <taxon>Novispirillaceae</taxon>
        <taxon>Caenispirillum</taxon>
    </lineage>
</organism>
<dbReference type="InterPro" id="IPR014748">
    <property type="entry name" value="Enoyl-CoA_hydra_C"/>
</dbReference>